<feature type="transmembrane region" description="Helical" evidence="7">
    <location>
        <begin position="358"/>
        <end position="375"/>
    </location>
</feature>
<evidence type="ECO:0000256" key="4">
    <source>
        <dbReference type="ARBA" id="ARBA00022692"/>
    </source>
</evidence>
<evidence type="ECO:0000313" key="10">
    <source>
        <dbReference type="Proteomes" id="UP000658690"/>
    </source>
</evidence>
<evidence type="ECO:0000256" key="1">
    <source>
        <dbReference type="ARBA" id="ARBA00004651"/>
    </source>
</evidence>
<gene>
    <name evidence="9" type="ORF">GC102_11235</name>
</gene>
<feature type="transmembrane region" description="Helical" evidence="7">
    <location>
        <begin position="267"/>
        <end position="293"/>
    </location>
</feature>
<proteinExistence type="predicted"/>
<evidence type="ECO:0000313" key="9">
    <source>
        <dbReference type="EMBL" id="NOU86341.1"/>
    </source>
</evidence>
<dbReference type="PROSITE" id="PS50850">
    <property type="entry name" value="MFS"/>
    <property type="match status" value="1"/>
</dbReference>
<keyword evidence="6 7" id="KW-0472">Membrane</keyword>
<dbReference type="Pfam" id="PF07690">
    <property type="entry name" value="MFS_1"/>
    <property type="match status" value="1"/>
</dbReference>
<keyword evidence="10" id="KW-1185">Reference proteome</keyword>
<keyword evidence="5 7" id="KW-1133">Transmembrane helix</keyword>
<feature type="transmembrane region" description="Helical" evidence="7">
    <location>
        <begin position="51"/>
        <end position="72"/>
    </location>
</feature>
<evidence type="ECO:0000256" key="5">
    <source>
        <dbReference type="ARBA" id="ARBA00022989"/>
    </source>
</evidence>
<evidence type="ECO:0000259" key="8">
    <source>
        <dbReference type="PROSITE" id="PS50850"/>
    </source>
</evidence>
<feature type="transmembrane region" description="Helical" evidence="7">
    <location>
        <begin position="172"/>
        <end position="192"/>
    </location>
</feature>
<dbReference type="PANTHER" id="PTHR42718:SF46">
    <property type="entry name" value="BLR6921 PROTEIN"/>
    <property type="match status" value="1"/>
</dbReference>
<feature type="transmembrane region" description="Helical" evidence="7">
    <location>
        <begin position="109"/>
        <end position="130"/>
    </location>
</feature>
<dbReference type="Proteomes" id="UP000658690">
    <property type="component" value="Unassembled WGS sequence"/>
</dbReference>
<comment type="caution">
    <text evidence="9">The sequence shown here is derived from an EMBL/GenBank/DDBJ whole genome shotgun (WGS) entry which is preliminary data.</text>
</comment>
<keyword evidence="3" id="KW-1003">Cell membrane</keyword>
<feature type="domain" description="Major facilitator superfamily (MFS) profile" evidence="8">
    <location>
        <begin position="18"/>
        <end position="455"/>
    </location>
</feature>
<feature type="transmembrane region" description="Helical" evidence="7">
    <location>
        <begin position="334"/>
        <end position="352"/>
    </location>
</feature>
<comment type="subcellular location">
    <subcellularLocation>
        <location evidence="1">Cell membrane</location>
        <topology evidence="1">Multi-pass membrane protein</topology>
    </subcellularLocation>
</comment>
<reference evidence="9 10" key="1">
    <citation type="submission" date="2019-10" db="EMBL/GenBank/DDBJ databases">
        <title>Description of Paenibacillus choica sp. nov.</title>
        <authorList>
            <person name="Carlier A."/>
            <person name="Qi S."/>
        </authorList>
    </citation>
    <scope>NUCLEOTIDE SEQUENCE [LARGE SCALE GENOMIC DNA]</scope>
    <source>
        <strain evidence="9 10">LMG 31460</strain>
    </source>
</reference>
<evidence type="ECO:0000256" key="6">
    <source>
        <dbReference type="ARBA" id="ARBA00023136"/>
    </source>
</evidence>
<feature type="transmembrane region" description="Helical" evidence="7">
    <location>
        <begin position="204"/>
        <end position="222"/>
    </location>
</feature>
<protein>
    <submittedName>
        <fullName evidence="9">MFS transporter</fullName>
    </submittedName>
</protein>
<name>A0ABX1Z2V6_9BACL</name>
<evidence type="ECO:0000256" key="3">
    <source>
        <dbReference type="ARBA" id="ARBA00022475"/>
    </source>
</evidence>
<evidence type="ECO:0000256" key="2">
    <source>
        <dbReference type="ARBA" id="ARBA00022448"/>
    </source>
</evidence>
<keyword evidence="2" id="KW-0813">Transport</keyword>
<feature type="transmembrane region" description="Helical" evidence="7">
    <location>
        <begin position="142"/>
        <end position="166"/>
    </location>
</feature>
<dbReference type="SUPFAM" id="SSF103473">
    <property type="entry name" value="MFS general substrate transporter"/>
    <property type="match status" value="1"/>
</dbReference>
<organism evidence="9 10">
    <name type="scientific">Paenibacillus germinis</name>
    <dbReference type="NCBI Taxonomy" id="2654979"/>
    <lineage>
        <taxon>Bacteria</taxon>
        <taxon>Bacillati</taxon>
        <taxon>Bacillota</taxon>
        <taxon>Bacilli</taxon>
        <taxon>Bacillales</taxon>
        <taxon>Paenibacillaceae</taxon>
        <taxon>Paenibacillus</taxon>
    </lineage>
</organism>
<dbReference type="EMBL" id="WHOC01000060">
    <property type="protein sequence ID" value="NOU86341.1"/>
    <property type="molecule type" value="Genomic_DNA"/>
</dbReference>
<dbReference type="InterPro" id="IPR020846">
    <property type="entry name" value="MFS_dom"/>
</dbReference>
<feature type="transmembrane region" description="Helical" evidence="7">
    <location>
        <begin position="84"/>
        <end position="103"/>
    </location>
</feature>
<dbReference type="CDD" id="cd17321">
    <property type="entry name" value="MFS_MMR_MDR_like"/>
    <property type="match status" value="1"/>
</dbReference>
<dbReference type="Gene3D" id="1.20.1720.10">
    <property type="entry name" value="Multidrug resistance protein D"/>
    <property type="match status" value="1"/>
</dbReference>
<dbReference type="InterPro" id="IPR011701">
    <property type="entry name" value="MFS"/>
</dbReference>
<keyword evidence="4 7" id="KW-0812">Transmembrane</keyword>
<evidence type="ECO:0000256" key="7">
    <source>
        <dbReference type="SAM" id="Phobius"/>
    </source>
</evidence>
<dbReference type="PANTHER" id="PTHR42718">
    <property type="entry name" value="MAJOR FACILITATOR SUPERFAMILY MULTIDRUG TRANSPORTER MFSC"/>
    <property type="match status" value="1"/>
</dbReference>
<dbReference type="RefSeq" id="WP_171689631.1">
    <property type="nucleotide sequence ID" value="NZ_WHOC01000060.1"/>
</dbReference>
<feature type="transmembrane region" description="Helical" evidence="7">
    <location>
        <begin position="405"/>
        <end position="427"/>
    </location>
</feature>
<feature type="transmembrane region" description="Helical" evidence="7">
    <location>
        <begin position="433"/>
        <end position="450"/>
    </location>
</feature>
<sequence length="470" mass="50648">MKILANKRLDQAGSYLAIVLVAGVGMFLTTLDSGILNVAISSLVREFHSSVTTVAWTISLYTIVICSCIVVFGRLSDRYGRLKIYSMGLTLFALASLFCAFSGTVIQLISFRILQGIGAAMLQATSAALITTSVSPIKKGEALGALAAFFGLGHVLGPVAGGIILSTIGWNWIFLINIPICLLCLLACHYVLKGKVVPVSKKPPLNLSGSLLLSASIFSLVYGCSQLGSPHSGMYIMLFTILMFLFIRREKRAANPIVPLSLFHNGFFTVSLYTIFAYGGVTRLCMIVVPFYLEQASYYTPWNSGLVNLMLPLGLVLTSNIAGRLMRSWGTFRLMTVGLCCMLVPLLILAFLLPNWQLPIVCSLLFVYGVGAGLFQPSNIAAIMEAVGPSHQATIGSVQRLAQNIGISLFTVVTAGFLQSPALDIWIGSRNSFYLAAAATFLGILGFVIINQYEKCRLEKATDLTGSTLD</sequence>
<accession>A0ABX1Z2V6</accession>
<feature type="transmembrane region" description="Helical" evidence="7">
    <location>
        <begin position="12"/>
        <end position="31"/>
    </location>
</feature>
<feature type="transmembrane region" description="Helical" evidence="7">
    <location>
        <begin position="305"/>
        <end position="322"/>
    </location>
</feature>
<feature type="transmembrane region" description="Helical" evidence="7">
    <location>
        <begin position="228"/>
        <end position="247"/>
    </location>
</feature>
<dbReference type="Gene3D" id="1.20.1250.20">
    <property type="entry name" value="MFS general substrate transporter like domains"/>
    <property type="match status" value="1"/>
</dbReference>
<dbReference type="InterPro" id="IPR036259">
    <property type="entry name" value="MFS_trans_sf"/>
</dbReference>
<dbReference type="PRINTS" id="PR01036">
    <property type="entry name" value="TCRTETB"/>
</dbReference>